<dbReference type="Proteomes" id="UP001497525">
    <property type="component" value="Unassembled WGS sequence"/>
</dbReference>
<dbReference type="PANTHER" id="PTHR43272:SF107">
    <property type="entry name" value="LONG-CHAIN-FATTY-ACID--COA LIGASE 5"/>
    <property type="match status" value="1"/>
</dbReference>
<gene>
    <name evidence="5" type="ORF">CDAUBV1_LOCUS12518</name>
</gene>
<keyword evidence="2" id="KW-0443">Lipid metabolism</keyword>
<dbReference type="InterPro" id="IPR000873">
    <property type="entry name" value="AMP-dep_synth/lig_dom"/>
</dbReference>
<dbReference type="EMBL" id="CAXLJL010000467">
    <property type="protein sequence ID" value="CAL5138001.1"/>
    <property type="molecule type" value="Genomic_DNA"/>
</dbReference>
<dbReference type="GO" id="GO:0005783">
    <property type="term" value="C:endoplasmic reticulum"/>
    <property type="evidence" value="ECO:0007669"/>
    <property type="project" value="TreeGrafter"/>
</dbReference>
<protein>
    <recommendedName>
        <fullName evidence="3">long-chain-fatty-acid--CoA ligase</fullName>
        <ecNumber evidence="3">6.2.1.3</ecNumber>
    </recommendedName>
</protein>
<dbReference type="PANTHER" id="PTHR43272">
    <property type="entry name" value="LONG-CHAIN-FATTY-ACID--COA LIGASE"/>
    <property type="match status" value="1"/>
</dbReference>
<accession>A0AAV2TNB6</accession>
<organism evidence="5 6">
    <name type="scientific">Calicophoron daubneyi</name>
    <name type="common">Rumen fluke</name>
    <name type="synonym">Paramphistomum daubneyi</name>
    <dbReference type="NCBI Taxonomy" id="300641"/>
    <lineage>
        <taxon>Eukaryota</taxon>
        <taxon>Metazoa</taxon>
        <taxon>Spiralia</taxon>
        <taxon>Lophotrochozoa</taxon>
        <taxon>Platyhelminthes</taxon>
        <taxon>Trematoda</taxon>
        <taxon>Digenea</taxon>
        <taxon>Plagiorchiida</taxon>
        <taxon>Pronocephalata</taxon>
        <taxon>Paramphistomoidea</taxon>
        <taxon>Paramphistomidae</taxon>
        <taxon>Calicophoron</taxon>
    </lineage>
</organism>
<evidence type="ECO:0000256" key="1">
    <source>
        <dbReference type="ARBA" id="ARBA00022598"/>
    </source>
</evidence>
<dbReference type="InterPro" id="IPR042099">
    <property type="entry name" value="ANL_N_sf"/>
</dbReference>
<dbReference type="Pfam" id="PF00501">
    <property type="entry name" value="AMP-binding"/>
    <property type="match status" value="1"/>
</dbReference>
<evidence type="ECO:0000256" key="2">
    <source>
        <dbReference type="ARBA" id="ARBA00022832"/>
    </source>
</evidence>
<dbReference type="AlphaFoldDB" id="A0AAV2TNB6"/>
<dbReference type="InterPro" id="IPR020845">
    <property type="entry name" value="AMP-binding_CS"/>
</dbReference>
<dbReference type="EC" id="6.2.1.3" evidence="3"/>
<dbReference type="SUPFAM" id="SSF56801">
    <property type="entry name" value="Acetyl-CoA synthetase-like"/>
    <property type="match status" value="1"/>
</dbReference>
<feature type="domain" description="AMP-dependent synthetase/ligase" evidence="4">
    <location>
        <begin position="94"/>
        <end position="497"/>
    </location>
</feature>
<dbReference type="GO" id="GO:0004467">
    <property type="term" value="F:long-chain fatty acid-CoA ligase activity"/>
    <property type="evidence" value="ECO:0007669"/>
    <property type="project" value="UniProtKB-EC"/>
</dbReference>
<evidence type="ECO:0000313" key="5">
    <source>
        <dbReference type="EMBL" id="CAL5138001.1"/>
    </source>
</evidence>
<evidence type="ECO:0000256" key="3">
    <source>
        <dbReference type="ARBA" id="ARBA00026121"/>
    </source>
</evidence>
<keyword evidence="2" id="KW-0276">Fatty acid metabolism</keyword>
<proteinExistence type="predicted"/>
<name>A0AAV2TNB6_CALDB</name>
<keyword evidence="1" id="KW-0436">Ligase</keyword>
<dbReference type="GO" id="GO:0016020">
    <property type="term" value="C:membrane"/>
    <property type="evidence" value="ECO:0007669"/>
    <property type="project" value="TreeGrafter"/>
</dbReference>
<evidence type="ECO:0000313" key="6">
    <source>
        <dbReference type="Proteomes" id="UP001497525"/>
    </source>
</evidence>
<dbReference type="PROSITE" id="PS00455">
    <property type="entry name" value="AMP_BINDING"/>
    <property type="match status" value="1"/>
</dbReference>
<comment type="caution">
    <text evidence="5">The sequence shown here is derived from an EMBL/GenBank/DDBJ whole genome shotgun (WGS) entry which is preliminary data.</text>
</comment>
<dbReference type="Gene3D" id="3.40.50.12780">
    <property type="entry name" value="N-terminal domain of ligase-like"/>
    <property type="match status" value="1"/>
</dbReference>
<evidence type="ECO:0000259" key="4">
    <source>
        <dbReference type="Pfam" id="PF00501"/>
    </source>
</evidence>
<sequence length="700" mass="78454">MHCFAGGVNMARNGQYPNLYRRIHDPNLEEPFINRNILKQSAVQDAKEGIRISVVNTKYTEKFRKVITLHDLFEAGLEKSRFDPCLGHRSSTDQAYTYVTYEEVDEKIRAFGSALRDIVGHQSALDNFVGIYGRNSVPWVVAQQACASYGYTFVPLYDTLGQDAMQYILSQTEMKAILCHTSKEANHALKDFRSSLRYVVLVEDSDEARKLKEAYANDVKVFTFEEFLKHGRTKEIPKTPPKPDDLCELCYTSGSTGTPKGVMIAHEQFVDAVKAIVNTEEEKLMCKATVHVSYLPLAHIFEQLLLAVALLFGARSAFLTRGVDTLLSDVHAIRPTVLASVPRVLARIRSEYYKRLPKSSFMHKLLQFCIDKKIAEQADGKFNHSSLMDTILFKKFRKMLGNRICGILCGGAPLSPEISEFFRAAFNCPIIEGYGSTETTGVLCMTLIGETLPRVAGAITCGLEVKLVDVPDMGLVASRDGVGEICVRGLRCTKGYYRNEEGTKSLRDEEGWMRVGDVAQWMPNGSIKIVDRCKNMFKLSQGEYVAAEKVESIYLNCNLVKHVLVDGDPARTFAVAVVVPDLEDLRRELKINSRKEDKRVGAVPSNNSHSSFTGLNDEELCQQVEVRRFVLNAMNAQASEKNLKGFEMAKSVYLTRENICVENGLMTPTLKVARYKARAHFKSAIQQLYEEGELNSLPST</sequence>
<reference evidence="5" key="1">
    <citation type="submission" date="2024-06" db="EMBL/GenBank/DDBJ databases">
        <authorList>
            <person name="Liu X."/>
            <person name="Lenzi L."/>
            <person name="Haldenby T S."/>
            <person name="Uol C."/>
        </authorList>
    </citation>
    <scope>NUCLEOTIDE SEQUENCE</scope>
</reference>